<accession>A0A6A3B5X8</accession>
<dbReference type="Gene3D" id="3.30.420.10">
    <property type="entry name" value="Ribonuclease H-like superfamily/Ribonuclease H"/>
    <property type="match status" value="1"/>
</dbReference>
<dbReference type="PANTHER" id="PTHR37755">
    <property type="entry name" value="PROTEIN TIC 56, CHLOROPLASTIC"/>
    <property type="match status" value="1"/>
</dbReference>
<dbReference type="GO" id="GO:0045037">
    <property type="term" value="P:protein import into chloroplast stroma"/>
    <property type="evidence" value="ECO:0007669"/>
    <property type="project" value="TreeGrafter"/>
</dbReference>
<protein>
    <submittedName>
        <fullName evidence="3">Detected protein of confused Function</fullName>
    </submittedName>
</protein>
<feature type="domain" description="RNase H type-1" evidence="1">
    <location>
        <begin position="239"/>
        <end position="361"/>
    </location>
</feature>
<dbReference type="InterPro" id="IPR037471">
    <property type="entry name" value="TIC56"/>
</dbReference>
<reference evidence="3" key="1">
    <citation type="submission" date="2019-09" db="EMBL/GenBank/DDBJ databases">
        <title>Draft genome information of white flower Hibiscus syriacus.</title>
        <authorList>
            <person name="Kim Y.-M."/>
        </authorList>
    </citation>
    <scope>NUCLEOTIDE SEQUENCE [LARGE SCALE GENOMIC DNA]</scope>
    <source>
        <strain evidence="3">YM2019G1</strain>
    </source>
</reference>
<dbReference type="SUPFAM" id="SSF53098">
    <property type="entry name" value="Ribonuclease H-like"/>
    <property type="match status" value="1"/>
</dbReference>
<dbReference type="GO" id="GO:0009706">
    <property type="term" value="C:chloroplast inner membrane"/>
    <property type="evidence" value="ECO:0007669"/>
    <property type="project" value="TreeGrafter"/>
</dbReference>
<dbReference type="InterPro" id="IPR012337">
    <property type="entry name" value="RNaseH-like_sf"/>
</dbReference>
<comment type="caution">
    <text evidence="3">The sequence shown here is derived from an EMBL/GenBank/DDBJ whole genome shotgun (WGS) entry which is preliminary data.</text>
</comment>
<proteinExistence type="predicted"/>
<dbReference type="GO" id="GO:0004523">
    <property type="term" value="F:RNA-DNA hybrid ribonuclease activity"/>
    <property type="evidence" value="ECO:0007669"/>
    <property type="project" value="InterPro"/>
</dbReference>
<gene>
    <name evidence="3" type="ORF">F3Y22_tig00110280pilonHSYRG00018</name>
</gene>
<sequence>MRNGGMVSGKVPWFSSWLEPRKLLWQAVPHVIGLDGRLMPRKAIKTREESDDKFWDFTRQFFFGLWGFRQRPYPLGKPIDVAQAIGGGWYYKDRLLRTRGPCELITLKTAWGGGIIDKNTFIWGEDMDEWAPIHMIYGMERAIATWEDFSGFGTSLQLCLKIPLPCLVHGLNSGLILPFSPGVVFWLAKWFLAKFLQVHIQVDLLVGDPSLAGRLPSHTFHRRMVQSWLPPPADFFKMNVGGAVRNDGLAGGIGGILRDSNSYTLATFSDSVGPGPPPLAELKAIKKGIDFFISSFWASKGRLIIESDCKTAVDWILLPNTAPSFFSSLVLEIGSLALARAVIVRLIPRGCNWEADKLAKEGIGLVAAATAFLHKLQKGIPPCVPLKGHEDKTYKQLQEEAIESKRRRRKPAKVIPGLRPWEVLSVEQAMDDITYGGEWYREPLGTYHTGPPYIRHWNKDVKVGTIPGFDRIMEKIEADSDARDARRKAAREAQKKAELEAIYGRRENYP</sequence>
<dbReference type="AlphaFoldDB" id="A0A6A3B5X8"/>
<dbReference type="InterPro" id="IPR044730">
    <property type="entry name" value="RNase_H-like_dom_plant"/>
</dbReference>
<evidence type="ECO:0000313" key="4">
    <source>
        <dbReference type="Proteomes" id="UP000436088"/>
    </source>
</evidence>
<evidence type="ECO:0000313" key="3">
    <source>
        <dbReference type="EMBL" id="KAE8711643.1"/>
    </source>
</evidence>
<organism evidence="3 4">
    <name type="scientific">Hibiscus syriacus</name>
    <name type="common">Rose of Sharon</name>
    <dbReference type="NCBI Taxonomy" id="106335"/>
    <lineage>
        <taxon>Eukaryota</taxon>
        <taxon>Viridiplantae</taxon>
        <taxon>Streptophyta</taxon>
        <taxon>Embryophyta</taxon>
        <taxon>Tracheophyta</taxon>
        <taxon>Spermatophyta</taxon>
        <taxon>Magnoliopsida</taxon>
        <taxon>eudicotyledons</taxon>
        <taxon>Gunneridae</taxon>
        <taxon>Pentapetalae</taxon>
        <taxon>rosids</taxon>
        <taxon>malvids</taxon>
        <taxon>Malvales</taxon>
        <taxon>Malvaceae</taxon>
        <taxon>Malvoideae</taxon>
        <taxon>Hibiscus</taxon>
    </lineage>
</organism>
<dbReference type="CDD" id="cd06222">
    <property type="entry name" value="RNase_H_like"/>
    <property type="match status" value="1"/>
</dbReference>
<dbReference type="EMBL" id="VEPZ02000909">
    <property type="protein sequence ID" value="KAE8711643.1"/>
    <property type="molecule type" value="Genomic_DNA"/>
</dbReference>
<evidence type="ECO:0000259" key="1">
    <source>
        <dbReference type="Pfam" id="PF13456"/>
    </source>
</evidence>
<feature type="domain" description="GYF" evidence="2">
    <location>
        <begin position="89"/>
        <end position="136"/>
    </location>
</feature>
<dbReference type="Pfam" id="PF14237">
    <property type="entry name" value="GYF_2"/>
    <property type="match status" value="1"/>
</dbReference>
<dbReference type="InterPro" id="IPR025640">
    <property type="entry name" value="GYF_2"/>
</dbReference>
<dbReference type="GO" id="GO:0003676">
    <property type="term" value="F:nucleic acid binding"/>
    <property type="evidence" value="ECO:0007669"/>
    <property type="project" value="InterPro"/>
</dbReference>
<evidence type="ECO:0000259" key="2">
    <source>
        <dbReference type="Pfam" id="PF14237"/>
    </source>
</evidence>
<dbReference type="PANTHER" id="PTHR37755:SF1">
    <property type="entry name" value="PROTEIN TIC 56, CHLOROPLASTIC"/>
    <property type="match status" value="1"/>
</dbReference>
<dbReference type="Proteomes" id="UP000436088">
    <property type="component" value="Unassembled WGS sequence"/>
</dbReference>
<keyword evidence="4" id="KW-1185">Reference proteome</keyword>
<dbReference type="InterPro" id="IPR036397">
    <property type="entry name" value="RNaseH_sf"/>
</dbReference>
<name>A0A6A3B5X8_HIBSY</name>
<dbReference type="InterPro" id="IPR002156">
    <property type="entry name" value="RNaseH_domain"/>
</dbReference>
<dbReference type="Pfam" id="PF13456">
    <property type="entry name" value="RVT_3"/>
    <property type="match status" value="1"/>
</dbReference>